<evidence type="ECO:0000313" key="1">
    <source>
        <dbReference type="EMBL" id="WHF37100.1"/>
    </source>
</evidence>
<proteinExistence type="predicted"/>
<organism evidence="1 2">
    <name type="scientific">Aeromonas salmonicida</name>
    <dbReference type="NCBI Taxonomy" id="645"/>
    <lineage>
        <taxon>Bacteria</taxon>
        <taxon>Pseudomonadati</taxon>
        <taxon>Pseudomonadota</taxon>
        <taxon>Gammaproteobacteria</taxon>
        <taxon>Aeromonadales</taxon>
        <taxon>Aeromonadaceae</taxon>
        <taxon>Aeromonas</taxon>
    </lineage>
</organism>
<evidence type="ECO:0008006" key="3">
    <source>
        <dbReference type="Google" id="ProtNLM"/>
    </source>
</evidence>
<dbReference type="AlphaFoldDB" id="A0AAX3VU29"/>
<name>A0AAX3VU29_AERSA</name>
<dbReference type="RefSeq" id="WP_279496034.1">
    <property type="nucleotide sequence ID" value="NZ_CP124841.1"/>
</dbReference>
<gene>
    <name evidence="1" type="ORF">QLQ87_01665</name>
</gene>
<accession>A0AAX3VU29</accession>
<dbReference type="Proteomes" id="UP001239426">
    <property type="component" value="Chromosome"/>
</dbReference>
<evidence type="ECO:0000313" key="2">
    <source>
        <dbReference type="Proteomes" id="UP001239426"/>
    </source>
</evidence>
<reference evidence="1" key="1">
    <citation type="submission" date="2023-05" db="EMBL/GenBank/DDBJ databases">
        <title>Aeromonas salmonicida 57, complete genome.</title>
        <authorList>
            <person name="Shao L."/>
        </authorList>
    </citation>
    <scope>NUCLEOTIDE SEQUENCE</scope>
    <source>
        <strain evidence="1">57</strain>
    </source>
</reference>
<dbReference type="EMBL" id="CP124841">
    <property type="protein sequence ID" value="WHF37100.1"/>
    <property type="molecule type" value="Genomic_DNA"/>
</dbReference>
<protein>
    <recommendedName>
        <fullName evidence="3">Restriction endonuclease</fullName>
    </recommendedName>
</protein>
<sequence length="300" mass="33875">MSTYISIPTQSYNTILEQYSAALSWMKGLGVRVSPGRTSHYQRIIENWTLAYKTASAEDGKKIFPDFVSSMFEVFDFIGIHKAFSHVSVSQLKPFVQRLQKAVNGPFNAADETPASTAARNFLFEVALAAKAHRPASGIEVIFDANSDTGISLDGKKLWVECKRVTTVQKLEKNAREASSQLEKVLAKEVGSGHRGIVAMDISKILNQGDKIYVSRDDRELLASIDRIMDEFIREHAQVWERVYQRRNKKIIGTIIRFSFMATSEARNILVHTSQWSINPRLGVSFADEEIQRRLVATMR</sequence>